<evidence type="ECO:0000313" key="8">
    <source>
        <dbReference type="Proteomes" id="UP000467252"/>
    </source>
</evidence>
<name>A0A7I7UFU0_MYCPV</name>
<keyword evidence="2" id="KW-1003">Cell membrane</keyword>
<evidence type="ECO:0000313" key="7">
    <source>
        <dbReference type="EMBL" id="BBY80192.1"/>
    </source>
</evidence>
<dbReference type="AlphaFoldDB" id="A0A7I7UFU0"/>
<accession>A0A7I7UFU0</accession>
<keyword evidence="5 6" id="KW-0472">Membrane</keyword>
<proteinExistence type="predicted"/>
<feature type="transmembrane region" description="Helical" evidence="6">
    <location>
        <begin position="6"/>
        <end position="27"/>
    </location>
</feature>
<evidence type="ECO:0000256" key="5">
    <source>
        <dbReference type="ARBA" id="ARBA00023136"/>
    </source>
</evidence>
<evidence type="ECO:0000256" key="3">
    <source>
        <dbReference type="ARBA" id="ARBA00022692"/>
    </source>
</evidence>
<organism evidence="7 8">
    <name type="scientific">Mycolicibacterium pulveris</name>
    <name type="common">Mycobacterium pulveris</name>
    <dbReference type="NCBI Taxonomy" id="36813"/>
    <lineage>
        <taxon>Bacteria</taxon>
        <taxon>Bacillati</taxon>
        <taxon>Actinomycetota</taxon>
        <taxon>Actinomycetes</taxon>
        <taxon>Mycobacteriales</taxon>
        <taxon>Mycobacteriaceae</taxon>
        <taxon>Mycolicibacterium</taxon>
    </lineage>
</organism>
<dbReference type="EMBL" id="AP022599">
    <property type="protein sequence ID" value="BBY80192.1"/>
    <property type="molecule type" value="Genomic_DNA"/>
</dbReference>
<keyword evidence="3 6" id="KW-0812">Transmembrane</keyword>
<dbReference type="Proteomes" id="UP000467252">
    <property type="component" value="Chromosome"/>
</dbReference>
<dbReference type="GO" id="GO:0005886">
    <property type="term" value="C:plasma membrane"/>
    <property type="evidence" value="ECO:0007669"/>
    <property type="project" value="UniProtKB-SubCell"/>
</dbReference>
<protein>
    <recommendedName>
        <fullName evidence="9">Prokaryotic cytochrome C oxidase subunit IV family protein</fullName>
    </recommendedName>
</protein>
<keyword evidence="8" id="KW-1185">Reference proteome</keyword>
<evidence type="ECO:0000256" key="4">
    <source>
        <dbReference type="ARBA" id="ARBA00022989"/>
    </source>
</evidence>
<evidence type="ECO:0000256" key="1">
    <source>
        <dbReference type="ARBA" id="ARBA00004651"/>
    </source>
</evidence>
<evidence type="ECO:0008006" key="9">
    <source>
        <dbReference type="Google" id="ProtNLM"/>
    </source>
</evidence>
<dbReference type="RefSeq" id="WP_163898428.1">
    <property type="nucleotide sequence ID" value="NZ_AP022599.1"/>
</dbReference>
<evidence type="ECO:0000256" key="2">
    <source>
        <dbReference type="ARBA" id="ARBA00022475"/>
    </source>
</evidence>
<dbReference type="InterPro" id="IPR005171">
    <property type="entry name" value="Cyt_c_oxidase_su4_prok"/>
</dbReference>
<dbReference type="Pfam" id="PF03626">
    <property type="entry name" value="COX4_pro"/>
    <property type="match status" value="1"/>
</dbReference>
<evidence type="ECO:0000256" key="6">
    <source>
        <dbReference type="SAM" id="Phobius"/>
    </source>
</evidence>
<comment type="subcellular location">
    <subcellularLocation>
        <location evidence="1">Cell membrane</location>
        <topology evidence="1">Multi-pass membrane protein</topology>
    </subcellularLocation>
</comment>
<sequence length="93" mass="10505">MKSLILGPFTVVWCVLIAATLLTWYVGEDGIRDHHVASVVILLVAFVKVRFVGLYFMELRDAPSLLRTIFELHCVVVCSVMMIVYLVEPLAPR</sequence>
<reference evidence="7 8" key="1">
    <citation type="journal article" date="2019" name="Emerg. Microbes Infect.">
        <title>Comprehensive subspecies identification of 175 nontuberculous mycobacteria species based on 7547 genomic profiles.</title>
        <authorList>
            <person name="Matsumoto Y."/>
            <person name="Kinjo T."/>
            <person name="Motooka D."/>
            <person name="Nabeya D."/>
            <person name="Jung N."/>
            <person name="Uechi K."/>
            <person name="Horii T."/>
            <person name="Iida T."/>
            <person name="Fujita J."/>
            <person name="Nakamura S."/>
        </authorList>
    </citation>
    <scope>NUCLEOTIDE SEQUENCE [LARGE SCALE GENOMIC DNA]</scope>
    <source>
        <strain evidence="7 8">JCM 6370</strain>
    </source>
</reference>
<feature type="transmembrane region" description="Helical" evidence="6">
    <location>
        <begin position="69"/>
        <end position="87"/>
    </location>
</feature>
<feature type="transmembrane region" description="Helical" evidence="6">
    <location>
        <begin position="39"/>
        <end position="57"/>
    </location>
</feature>
<gene>
    <name evidence="7" type="ORF">MPUL_13500</name>
</gene>
<keyword evidence="4 6" id="KW-1133">Transmembrane helix</keyword>